<dbReference type="GO" id="GO:0006310">
    <property type="term" value="P:DNA recombination"/>
    <property type="evidence" value="ECO:0007669"/>
    <property type="project" value="UniProtKB-KW"/>
</dbReference>
<keyword evidence="1" id="KW-0067">ATP-binding</keyword>
<dbReference type="GO" id="GO:0006281">
    <property type="term" value="P:DNA repair"/>
    <property type="evidence" value="ECO:0007669"/>
    <property type="project" value="UniProtKB-KW"/>
</dbReference>
<protein>
    <recommendedName>
        <fullName evidence="1">ATP-dependent DNA helicase</fullName>
        <ecNumber evidence="1">5.6.2.3</ecNumber>
    </recommendedName>
</protein>
<keyword evidence="1" id="KW-0233">DNA recombination</keyword>
<keyword evidence="1 3" id="KW-0347">Helicase</keyword>
<dbReference type="GO" id="GO:0016887">
    <property type="term" value="F:ATP hydrolysis activity"/>
    <property type="evidence" value="ECO:0007669"/>
    <property type="project" value="RHEA"/>
</dbReference>
<dbReference type="Proteomes" id="UP000198211">
    <property type="component" value="Unassembled WGS sequence"/>
</dbReference>
<dbReference type="GO" id="GO:0005524">
    <property type="term" value="F:ATP binding"/>
    <property type="evidence" value="ECO:0007669"/>
    <property type="project" value="UniProtKB-KW"/>
</dbReference>
<accession>A0A225UZM5</accession>
<comment type="catalytic activity">
    <reaction evidence="1">
        <text>ATP + H2O = ADP + phosphate + H(+)</text>
        <dbReference type="Rhea" id="RHEA:13065"/>
        <dbReference type="ChEBI" id="CHEBI:15377"/>
        <dbReference type="ChEBI" id="CHEBI:15378"/>
        <dbReference type="ChEBI" id="CHEBI:30616"/>
        <dbReference type="ChEBI" id="CHEBI:43474"/>
        <dbReference type="ChEBI" id="CHEBI:456216"/>
        <dbReference type="EC" id="5.6.2.3"/>
    </reaction>
</comment>
<evidence type="ECO:0000259" key="2">
    <source>
        <dbReference type="Pfam" id="PF05970"/>
    </source>
</evidence>
<dbReference type="AlphaFoldDB" id="A0A225UZM5"/>
<proteinExistence type="inferred from homology"/>
<dbReference type="STRING" id="4795.A0A225UZM5"/>
<keyword evidence="1" id="KW-0378">Hydrolase</keyword>
<gene>
    <name evidence="3" type="ORF">PHMEG_00031846</name>
</gene>
<dbReference type="EMBL" id="NBNE01010275">
    <property type="protein sequence ID" value="OWY97589.1"/>
    <property type="molecule type" value="Genomic_DNA"/>
</dbReference>
<dbReference type="GO" id="GO:0043139">
    <property type="term" value="F:5'-3' DNA helicase activity"/>
    <property type="evidence" value="ECO:0007669"/>
    <property type="project" value="UniProtKB-EC"/>
</dbReference>
<keyword evidence="1" id="KW-0234">DNA repair</keyword>
<keyword evidence="1" id="KW-0547">Nucleotide-binding</keyword>
<feature type="domain" description="DNA helicase Pif1-like DEAD-box helicase" evidence="2">
    <location>
        <begin position="3"/>
        <end position="81"/>
    </location>
</feature>
<dbReference type="OrthoDB" id="192530at2759"/>
<comment type="similarity">
    <text evidence="1">Belongs to the helicase family.</text>
</comment>
<evidence type="ECO:0000313" key="4">
    <source>
        <dbReference type="Proteomes" id="UP000198211"/>
    </source>
</evidence>
<dbReference type="InterPro" id="IPR010285">
    <property type="entry name" value="DNA_helicase_pif1-like_DEAD"/>
</dbReference>
<comment type="caution">
    <text evidence="3">The sequence shown here is derived from an EMBL/GenBank/DDBJ whole genome shotgun (WGS) entry which is preliminary data.</text>
</comment>
<organism evidence="3 4">
    <name type="scientific">Phytophthora megakarya</name>
    <dbReference type="NCBI Taxonomy" id="4795"/>
    <lineage>
        <taxon>Eukaryota</taxon>
        <taxon>Sar</taxon>
        <taxon>Stramenopiles</taxon>
        <taxon>Oomycota</taxon>
        <taxon>Peronosporomycetes</taxon>
        <taxon>Peronosporales</taxon>
        <taxon>Peronosporaceae</taxon>
        <taxon>Phytophthora</taxon>
    </lineage>
</organism>
<dbReference type="EC" id="5.6.2.3" evidence="1"/>
<dbReference type="Pfam" id="PF05970">
    <property type="entry name" value="PIF1"/>
    <property type="match status" value="1"/>
</dbReference>
<dbReference type="PANTHER" id="PTHR10492">
    <property type="match status" value="1"/>
</dbReference>
<comment type="cofactor">
    <cofactor evidence="1">
        <name>Mg(2+)</name>
        <dbReference type="ChEBI" id="CHEBI:18420"/>
    </cofactor>
</comment>
<dbReference type="GO" id="GO:0000723">
    <property type="term" value="P:telomere maintenance"/>
    <property type="evidence" value="ECO:0007669"/>
    <property type="project" value="InterPro"/>
</dbReference>
<reference evidence="4" key="1">
    <citation type="submission" date="2017-03" db="EMBL/GenBank/DDBJ databases">
        <title>Phytopthora megakarya and P. palmivora, two closely related causual agents of cacao black pod achieved similar genome size and gene model numbers by different mechanisms.</title>
        <authorList>
            <person name="Ali S."/>
            <person name="Shao J."/>
            <person name="Larry D.J."/>
            <person name="Kronmiller B."/>
            <person name="Shen D."/>
            <person name="Strem M.D."/>
            <person name="Melnick R.L."/>
            <person name="Guiltinan M.J."/>
            <person name="Tyler B.M."/>
            <person name="Meinhardt L.W."/>
            <person name="Bailey B.A."/>
        </authorList>
    </citation>
    <scope>NUCLEOTIDE SEQUENCE [LARGE SCALE GENOMIC DNA]</scope>
    <source>
        <strain evidence="4">zdho120</strain>
    </source>
</reference>
<sequence>MGRRTSHYIFELGLDLTSASTCNVPARSKRAELRRHASRLVWDAAPLMIKYGFHANIPGFDENNKPFGGKVVLLAGDFRQIRTSH</sequence>
<keyword evidence="4" id="KW-1185">Reference proteome</keyword>
<dbReference type="PANTHER" id="PTHR10492:SF57">
    <property type="entry name" value="ATP-DEPENDENT DNA HELICASE"/>
    <property type="match status" value="1"/>
</dbReference>
<name>A0A225UZM5_9STRA</name>
<keyword evidence="1" id="KW-0227">DNA damage</keyword>
<evidence type="ECO:0000313" key="3">
    <source>
        <dbReference type="EMBL" id="OWY97589.1"/>
    </source>
</evidence>
<evidence type="ECO:0000256" key="1">
    <source>
        <dbReference type="RuleBase" id="RU363044"/>
    </source>
</evidence>